<dbReference type="PANTHER" id="PTHR42897:SF1">
    <property type="entry name" value="2-OXOACID OXIDOREDUCTASE (FERREDOXIN)"/>
    <property type="match status" value="1"/>
</dbReference>
<dbReference type="Pfam" id="PF02775">
    <property type="entry name" value="TPP_enzyme_C"/>
    <property type="match status" value="1"/>
</dbReference>
<dbReference type="SUPFAM" id="SSF52518">
    <property type="entry name" value="Thiamin diphosphate-binding fold (THDP-binding)"/>
    <property type="match status" value="1"/>
</dbReference>
<sequence>MKISAIPDREFLLPGNAACHGCGSSMCLRTVLKALGKNTVLVVPASCTSVYQGMFPGSAIDVPVFNTVFAASASTASGIAASLERKGIDATVVVWAGDGGTYDIGLQALSAAAERNKDMIYICYNNEMYSNTGVQKSGATPYGAWTTTTWSGKKEHRKDVAELMVAQDVAYVATASAGYLTDLYRKVRKARKKEGFRYIEILTPCPPGWKYPMDRTVEMGRLVVETGMWILYEYENGEIRLTGMSRAIAGGRRKLRDVEEYLLPQGRFAHLSREDIDVIRSYVEKRWEKLVKLAGGVHAAPAEFYV</sequence>
<dbReference type="NCBIfam" id="NF008818">
    <property type="entry name" value="PRK11864.1"/>
    <property type="match status" value="1"/>
</dbReference>
<dbReference type="EC" id="1.2.7.1" evidence="4"/>
<dbReference type="Gene3D" id="3.40.50.970">
    <property type="match status" value="2"/>
</dbReference>
<dbReference type="InterPro" id="IPR011766">
    <property type="entry name" value="TPP_enzyme_TPP-bd"/>
</dbReference>
<dbReference type="GO" id="GO:0019164">
    <property type="term" value="F:pyruvate synthase activity"/>
    <property type="evidence" value="ECO:0007669"/>
    <property type="project" value="UniProtKB-EC"/>
</dbReference>
<dbReference type="GO" id="GO:0030976">
    <property type="term" value="F:thiamine pyrophosphate binding"/>
    <property type="evidence" value="ECO:0007669"/>
    <property type="project" value="InterPro"/>
</dbReference>
<keyword evidence="2 4" id="KW-0560">Oxidoreductase</keyword>
<dbReference type="InParanoid" id="A0A0F7IGR4"/>
<evidence type="ECO:0000313" key="5">
    <source>
        <dbReference type="Proteomes" id="UP000034723"/>
    </source>
</evidence>
<reference evidence="4 5" key="1">
    <citation type="submission" date="2015-04" db="EMBL/GenBank/DDBJ databases">
        <title>The complete genome sequence of the hyperthermophilic, obligate iron-reducing archaeon Geoglobus ahangari strain 234T.</title>
        <authorList>
            <person name="Manzella M.P."/>
            <person name="Holmes D.E."/>
            <person name="Rocheleau J.M."/>
            <person name="Chung A."/>
            <person name="Reguera G."/>
            <person name="Kashefi K."/>
        </authorList>
    </citation>
    <scope>NUCLEOTIDE SEQUENCE [LARGE SCALE GENOMIC DNA]</scope>
    <source>
        <strain evidence="4 5">234</strain>
    </source>
</reference>
<dbReference type="GeneID" id="24803153"/>
<evidence type="ECO:0000256" key="2">
    <source>
        <dbReference type="ARBA" id="ARBA00023002"/>
    </source>
</evidence>
<proteinExistence type="predicted"/>
<dbReference type="Proteomes" id="UP000034723">
    <property type="component" value="Chromosome"/>
</dbReference>
<dbReference type="PATRIC" id="fig|113653.22.peg.572"/>
<dbReference type="AlphaFoldDB" id="A0A0F7IGR4"/>
<dbReference type="CDD" id="cd03376">
    <property type="entry name" value="TPP_PFOR_porB_like"/>
    <property type="match status" value="1"/>
</dbReference>
<name>A0A0F7IGR4_9EURY</name>
<protein>
    <submittedName>
        <fullName evidence="4">Pyruvate:ferredoxin oxidoreductase beta subunit</fullName>
        <ecNumber evidence="4">1.2.7.1</ecNumber>
    </submittedName>
</protein>
<dbReference type="InterPro" id="IPR051479">
    <property type="entry name" value="PorB-like"/>
</dbReference>
<feature type="domain" description="Thiamine pyrophosphate enzyme TPP-binding" evidence="3">
    <location>
        <begin position="56"/>
        <end position="201"/>
    </location>
</feature>
<gene>
    <name evidence="4" type="ORF">GAH_00572</name>
</gene>
<evidence type="ECO:0000256" key="1">
    <source>
        <dbReference type="ARBA" id="ARBA00011595"/>
    </source>
</evidence>
<dbReference type="OrthoDB" id="296931at2157"/>
<evidence type="ECO:0000259" key="3">
    <source>
        <dbReference type="Pfam" id="PF02775"/>
    </source>
</evidence>
<keyword evidence="5" id="KW-1185">Reference proteome</keyword>
<accession>A0A0F7IGR4</accession>
<dbReference type="HOGENOM" id="CLU_058423_0_0_2"/>
<dbReference type="InterPro" id="IPR029061">
    <property type="entry name" value="THDP-binding"/>
</dbReference>
<keyword evidence="4" id="KW-0670">Pyruvate</keyword>
<dbReference type="EMBL" id="CP011267">
    <property type="protein sequence ID" value="AKG92085.1"/>
    <property type="molecule type" value="Genomic_DNA"/>
</dbReference>
<dbReference type="KEGG" id="gah:GAH_00572"/>
<dbReference type="PANTHER" id="PTHR42897">
    <property type="entry name" value="PYRUVATE SYNTHASE SUBUNIT PORB"/>
    <property type="match status" value="1"/>
</dbReference>
<evidence type="ECO:0000313" key="4">
    <source>
        <dbReference type="EMBL" id="AKG92085.1"/>
    </source>
</evidence>
<organism evidence="4 5">
    <name type="scientific">Geoglobus ahangari</name>
    <dbReference type="NCBI Taxonomy" id="113653"/>
    <lineage>
        <taxon>Archaea</taxon>
        <taxon>Methanobacteriati</taxon>
        <taxon>Methanobacteriota</taxon>
        <taxon>Archaeoglobi</taxon>
        <taxon>Archaeoglobales</taxon>
        <taxon>Archaeoglobaceae</taxon>
        <taxon>Geoglobus</taxon>
    </lineage>
</organism>
<comment type="subunit">
    <text evidence="1">Heterotetramer of one alpha, one beta, one delta and one gamma chain.</text>
</comment>
<dbReference type="RefSeq" id="WP_048094597.1">
    <property type="nucleotide sequence ID" value="NZ_CP011267.1"/>
</dbReference>
<dbReference type="STRING" id="113653.GAH_00572"/>